<keyword evidence="2" id="KW-1185">Reference proteome</keyword>
<dbReference type="EMBL" id="AYKW01000047">
    <property type="protein sequence ID" value="PIL25549.1"/>
    <property type="molecule type" value="Genomic_DNA"/>
</dbReference>
<protein>
    <submittedName>
        <fullName evidence="1">Uncharacterized protein</fullName>
    </submittedName>
</protein>
<dbReference type="STRING" id="1077348.A0A2G8RVL7"/>
<reference evidence="1 2" key="1">
    <citation type="journal article" date="2015" name="Sci. Rep.">
        <title>Chromosome-level genome map provides insights into diverse defense mechanisms in the medicinal fungus Ganoderma sinense.</title>
        <authorList>
            <person name="Zhu Y."/>
            <person name="Xu J."/>
            <person name="Sun C."/>
            <person name="Zhou S."/>
            <person name="Xu H."/>
            <person name="Nelson D.R."/>
            <person name="Qian J."/>
            <person name="Song J."/>
            <person name="Luo H."/>
            <person name="Xiang L."/>
            <person name="Li Y."/>
            <person name="Xu Z."/>
            <person name="Ji A."/>
            <person name="Wang L."/>
            <person name="Lu S."/>
            <person name="Hayward A."/>
            <person name="Sun W."/>
            <person name="Li X."/>
            <person name="Schwartz D.C."/>
            <person name="Wang Y."/>
            <person name="Chen S."/>
        </authorList>
    </citation>
    <scope>NUCLEOTIDE SEQUENCE [LARGE SCALE GENOMIC DNA]</scope>
    <source>
        <strain evidence="1 2">ZZ0214-1</strain>
    </source>
</reference>
<dbReference type="OrthoDB" id="3270336at2759"/>
<dbReference type="Proteomes" id="UP000230002">
    <property type="component" value="Unassembled WGS sequence"/>
</dbReference>
<organism evidence="1 2">
    <name type="scientific">Ganoderma sinense ZZ0214-1</name>
    <dbReference type="NCBI Taxonomy" id="1077348"/>
    <lineage>
        <taxon>Eukaryota</taxon>
        <taxon>Fungi</taxon>
        <taxon>Dikarya</taxon>
        <taxon>Basidiomycota</taxon>
        <taxon>Agaricomycotina</taxon>
        <taxon>Agaricomycetes</taxon>
        <taxon>Polyporales</taxon>
        <taxon>Polyporaceae</taxon>
        <taxon>Ganoderma</taxon>
    </lineage>
</organism>
<gene>
    <name evidence="1" type="ORF">GSI_12387</name>
</gene>
<evidence type="ECO:0000313" key="2">
    <source>
        <dbReference type="Proteomes" id="UP000230002"/>
    </source>
</evidence>
<proteinExistence type="predicted"/>
<sequence length="917" mass="105573">MSSDNWRTSLHTFADENREVYTITNVPPIINIAPIDEAEVHTNFNVGALLRPRINPNSFPELPFVLSRDPVGDPLLSRLCLDPAGIVPTRFERGWALADNIRQAWIRLESGLLHVSEILLTSTERSPCGTYGRYAIRDQAHWPPPQDYGYREIHQSACAAQRSIIRSHVAFRLLVARCSLAVALWLFPGADDDGMVRAVVTTRYDAEVETVVPDWVTFLKRQGVPHSWIDALRDSLLTDFSINLRVGTVIDPPHCECLAILPVLRAAHVPIFVQWRNRSLIAQFGAALPFMKVFAPRSPQEVDLARQYPPAGKPRIVFLSRCGEIRRLPDYSAFDDKTPPFGPYQLPHESREKFFMRRERYSSDQARQQATPQSEWRRQRQALANAGMPPFRQSRVYLWVYAQVLYPDLPPHWLDYEYRFPIPPAAYRSLWMTHPPSCRKYHSYYDEWDLWFPLGWGQQRGDAADLEPGLLPSTQGPRASLTVSAKSIWEHNIASTVGEEQELLIATPEDRDIRTIVLPYNLRIWYGLRIADTRTYDNVDYQKFSQRQALLFAQNPYQFPDDQAILKSIAGWTWAMMEGQLQSPALQYTWDLHKDHPEYLLRKGVADPHNSIVMDQHRAPMRLMEHDDIGRWVQVMYEKDPCTQKWSIFTSALGALMLVRCIDRVQTSLDAILILVLAGIPARTGIPLDSPPSPAVTMTAPPFRPLRLPYRQRGERPSLKDYDAYCQRVLELSRRPHVRAAWLKGGIVWRIMMEVTGGFAGDDGDMTFQDQVTQGPSDAVDHHEPVTMEREGKSFYDDDLSLAELDIISGVVRVYTGVGAQTEDVSWWPKHHAWVNGSSYTGIWTEMDEYWFNKRLRKIYEDEAQPLNSHEWREALRKNKGTGRLMMAVDEQSWRFTYRNFIQKTNVEDLDEIYSDV</sequence>
<name>A0A2G8RVL7_9APHY</name>
<dbReference type="AlphaFoldDB" id="A0A2G8RVL7"/>
<accession>A0A2G8RVL7</accession>
<comment type="caution">
    <text evidence="1">The sequence shown here is derived from an EMBL/GenBank/DDBJ whole genome shotgun (WGS) entry which is preliminary data.</text>
</comment>
<evidence type="ECO:0000313" key="1">
    <source>
        <dbReference type="EMBL" id="PIL25549.1"/>
    </source>
</evidence>